<dbReference type="InterPro" id="IPR019749">
    <property type="entry name" value="Band_41_domain"/>
</dbReference>
<dbReference type="GO" id="GO:0031032">
    <property type="term" value="P:actomyosin structure organization"/>
    <property type="evidence" value="ECO:0007669"/>
    <property type="project" value="TreeGrafter"/>
</dbReference>
<gene>
    <name evidence="8" type="ORF">HGM15179_002233</name>
</gene>
<evidence type="ECO:0000256" key="3">
    <source>
        <dbReference type="ARBA" id="ARBA00022553"/>
    </source>
</evidence>
<feature type="compositionally biased region" description="Low complexity" evidence="6">
    <location>
        <begin position="1013"/>
        <end position="1026"/>
    </location>
</feature>
<dbReference type="PROSITE" id="PS00661">
    <property type="entry name" value="FERM_2"/>
    <property type="match status" value="1"/>
</dbReference>
<evidence type="ECO:0000256" key="1">
    <source>
        <dbReference type="ARBA" id="ARBA00004245"/>
    </source>
</evidence>
<dbReference type="InterPro" id="IPR011993">
    <property type="entry name" value="PH-like_dom_sf"/>
</dbReference>
<evidence type="ECO:0000256" key="4">
    <source>
        <dbReference type="ARBA" id="ARBA00023203"/>
    </source>
</evidence>
<dbReference type="Pfam" id="PF05902">
    <property type="entry name" value="4_1_CTD"/>
    <property type="match status" value="1"/>
</dbReference>
<dbReference type="PRINTS" id="PR00935">
    <property type="entry name" value="BAND41"/>
</dbReference>
<reference evidence="8" key="1">
    <citation type="submission" date="2019-04" db="EMBL/GenBank/DDBJ databases">
        <title>Genome assembly of Zosterops borbonicus 15179.</title>
        <authorList>
            <person name="Leroy T."/>
            <person name="Anselmetti Y."/>
            <person name="Tilak M.-K."/>
            <person name="Nabholz B."/>
        </authorList>
    </citation>
    <scope>NUCLEOTIDE SEQUENCE</scope>
    <source>
        <strain evidence="8">HGM_15179</strain>
        <tissue evidence="8">Muscle</tissue>
    </source>
</reference>
<dbReference type="Pfam" id="PF04382">
    <property type="entry name" value="SAB"/>
    <property type="match status" value="2"/>
</dbReference>
<feature type="compositionally biased region" description="Basic and acidic residues" evidence="6">
    <location>
        <begin position="1056"/>
        <end position="1071"/>
    </location>
</feature>
<keyword evidence="9" id="KW-1185">Reference proteome</keyword>
<dbReference type="Pfam" id="PF09380">
    <property type="entry name" value="FERM_C"/>
    <property type="match status" value="1"/>
</dbReference>
<accession>A0A8K1GT40</accession>
<feature type="region of interest" description="Disordered" evidence="6">
    <location>
        <begin position="783"/>
        <end position="814"/>
    </location>
</feature>
<evidence type="ECO:0000256" key="6">
    <source>
        <dbReference type="SAM" id="MobiDB-lite"/>
    </source>
</evidence>
<keyword evidence="4" id="KW-0009">Actin-binding</keyword>
<dbReference type="Gene3D" id="3.10.20.90">
    <property type="entry name" value="Phosphatidylinositol 3-kinase Catalytic Subunit, Chain A, domain 1"/>
    <property type="match status" value="1"/>
</dbReference>
<evidence type="ECO:0000256" key="2">
    <source>
        <dbReference type="ARBA" id="ARBA00022490"/>
    </source>
</evidence>
<evidence type="ECO:0000256" key="5">
    <source>
        <dbReference type="ARBA" id="ARBA00023212"/>
    </source>
</evidence>
<dbReference type="InterPro" id="IPR035963">
    <property type="entry name" value="FERM_2"/>
</dbReference>
<protein>
    <recommendedName>
        <fullName evidence="7">FERM domain-containing protein</fullName>
    </recommendedName>
</protein>
<feature type="compositionally biased region" description="Low complexity" evidence="6">
    <location>
        <begin position="50"/>
        <end position="63"/>
    </location>
</feature>
<evidence type="ECO:0000259" key="7">
    <source>
        <dbReference type="PROSITE" id="PS50057"/>
    </source>
</evidence>
<dbReference type="InterPro" id="IPR019748">
    <property type="entry name" value="FERM_central"/>
</dbReference>
<dbReference type="InterPro" id="IPR007477">
    <property type="entry name" value="SAB_dom"/>
</dbReference>
<feature type="domain" description="FERM" evidence="7">
    <location>
        <begin position="188"/>
        <end position="469"/>
    </location>
</feature>
<dbReference type="Pfam" id="PF00373">
    <property type="entry name" value="FERM_M"/>
    <property type="match status" value="1"/>
</dbReference>
<dbReference type="InterPro" id="IPR000798">
    <property type="entry name" value="Ez/rad/moesin-like"/>
</dbReference>
<dbReference type="GO" id="GO:0005856">
    <property type="term" value="C:cytoskeleton"/>
    <property type="evidence" value="ECO:0007669"/>
    <property type="project" value="UniProtKB-SubCell"/>
</dbReference>
<dbReference type="Pfam" id="PF09379">
    <property type="entry name" value="FERM_N"/>
    <property type="match status" value="1"/>
</dbReference>
<sequence>MTTEVGSETEVKKDSGQLGTDKTKDKPEEASETPGDQKSRETSSGEAQDSSIPAPTTQSSPSSQKKEKSSPESKGISRFLPPWLKKQKSYTLAEPKDEPKKKATGEEQVIEESESQAQEGVAQPRKSLEEASENRQNAKADDKEKHSVSSAEIQPSKEDGKEAEVEEVTAEIKIDNIPQKSPKKIKTVQCKVMLLDGTEYSCDLEKRAKGQVLFDKVCEHLNLLEKDYFGLLFYENSEQKNWLDASKEIKRQIRSLPWIFTFNVKFYPPDPSQLTEDITRYFLCLQLRQDIASGRLPCSFVTHALLGSYTLQAELGDHDPEEHRSDYISEFQFAPNQTQEMEEKVAELHKTHRGLTPAQADSQFLENAKRLSMYGVDLHHAKDSEGVDIMLGVCANGLLIYKDRLRINRFAWPKILKISYKRSNFYIKVRPAELEQFESTIGFKLPNHRAAKRLWKVCVEHHTFFRLVSPEQPPKAKFLTLGSKFRYSGRTQAQTRQASNLIDRPAPYFERTSSKRVSRSLDGAPMGISDQSLLRDFSATGGQAAGDKIIDLEAAGQAKLKEGGREEDESPLKTPQLELTQDGKNFFLQLTHVHPPSLPIHSVSSHLTNLSPVPEIDMLSDISEEDPFEEPLLTIPDISECDSMEQTSDHDKTRTASPINTFESMRPLASRGSPAVEGKIHPNDYKSTELCVSFSFFRCLSFSFRSLLDEDGYITFPSLPDVCISFLPPGLQHYIPITSPSFIPSFLLVFVLLLSAFQSIPFSLTFSLPLALSLCYLEPKVTSFSSSNGNDLNDKAEEEEVEYEEEKAQQKDLDKTQDDLLKHQASISELKRNFMESTPEPRPNEWEKRRITPLSLQTQGKKGDHIFQVKTLPGKEKQWIAMPWIAGAKPEETNKSLEEEITSILFSKERLCAGTSGPFAAASPGPAEGAAGEQTAAPGPQRHDSRAEGPCTGVSDADKSSHETLDIVEEKKQAEFGIEEALVVDETNKGKMQVATDAGETCKVEHVSKKDSSSLPSDSSSSSSSSESEDEEMGEYQPHHRAIEEVIREEQEEEEDMKRKEHEENTHHVEAIPEGSNLNVPVEHTQVTAEDLVQENTVTVATEEKNLSEQIKQDLGEEKEEEQLKLNGDVSHVDIDVAPQLICCSEPPVVKTEMVTISDASQRTEISTKEIPIVQTETKTITYESSQVDGNAVGDTGVLVSAQTITSESISTTTTTHITKMVKGGVSETRIEKRIVITGDADIDHDEALAQAIKEAKEQHPDMSVTRVVVHKETELAEEDED</sequence>
<dbReference type="GO" id="GO:0003779">
    <property type="term" value="F:actin binding"/>
    <property type="evidence" value="ECO:0007669"/>
    <property type="project" value="UniProtKB-KW"/>
</dbReference>
<dbReference type="FunFam" id="3.10.20.90:FF:000002">
    <property type="entry name" value="Erythrocyte protein band 4.1-like 3"/>
    <property type="match status" value="1"/>
</dbReference>
<dbReference type="Gene3D" id="2.30.29.30">
    <property type="entry name" value="Pleckstrin-homology domain (PH domain)/Phosphotyrosine-binding domain (PTB)"/>
    <property type="match status" value="1"/>
</dbReference>
<feature type="region of interest" description="Disordered" evidence="6">
    <location>
        <begin position="1"/>
        <end position="163"/>
    </location>
</feature>
<dbReference type="PANTHER" id="PTHR23280:SF17">
    <property type="entry name" value="BAND 4.1-LIKE PROTEIN 2"/>
    <property type="match status" value="1"/>
</dbReference>
<dbReference type="PROSITE" id="PS50057">
    <property type="entry name" value="FERM_3"/>
    <property type="match status" value="1"/>
</dbReference>
<organism evidence="8 9">
    <name type="scientific">Zosterops borbonicus</name>
    <dbReference type="NCBI Taxonomy" id="364589"/>
    <lineage>
        <taxon>Eukaryota</taxon>
        <taxon>Metazoa</taxon>
        <taxon>Chordata</taxon>
        <taxon>Craniata</taxon>
        <taxon>Vertebrata</taxon>
        <taxon>Euteleostomi</taxon>
        <taxon>Archelosauria</taxon>
        <taxon>Archosauria</taxon>
        <taxon>Dinosauria</taxon>
        <taxon>Saurischia</taxon>
        <taxon>Theropoda</taxon>
        <taxon>Coelurosauria</taxon>
        <taxon>Aves</taxon>
        <taxon>Neognathae</taxon>
        <taxon>Neoaves</taxon>
        <taxon>Telluraves</taxon>
        <taxon>Australaves</taxon>
        <taxon>Passeriformes</taxon>
        <taxon>Sylvioidea</taxon>
        <taxon>Zosteropidae</taxon>
        <taxon>Zosterops</taxon>
    </lineage>
</organism>
<feature type="compositionally biased region" description="Acidic residues" evidence="6">
    <location>
        <begin position="796"/>
        <end position="805"/>
    </location>
</feature>
<feature type="compositionally biased region" description="Basic and acidic residues" evidence="6">
    <location>
        <begin position="126"/>
        <end position="147"/>
    </location>
</feature>
<dbReference type="InterPro" id="IPR018979">
    <property type="entry name" value="FERM_N"/>
</dbReference>
<dbReference type="InterPro" id="IPR019747">
    <property type="entry name" value="FERM_CS"/>
</dbReference>
<dbReference type="EMBL" id="SWJQ01000037">
    <property type="protein sequence ID" value="TRZ24884.1"/>
    <property type="molecule type" value="Genomic_DNA"/>
</dbReference>
<dbReference type="SMART" id="SM01195">
    <property type="entry name" value="FA"/>
    <property type="match status" value="1"/>
</dbReference>
<dbReference type="Proteomes" id="UP000796761">
    <property type="component" value="Unassembled WGS sequence"/>
</dbReference>
<dbReference type="OrthoDB" id="6589456at2759"/>
<dbReference type="InterPro" id="IPR018980">
    <property type="entry name" value="FERM_PH-like_C"/>
</dbReference>
<keyword evidence="5" id="KW-0206">Cytoskeleton</keyword>
<dbReference type="InterPro" id="IPR000299">
    <property type="entry name" value="FERM_domain"/>
</dbReference>
<dbReference type="PRINTS" id="PR00661">
    <property type="entry name" value="ERMFAMILY"/>
</dbReference>
<dbReference type="CDD" id="cd13184">
    <property type="entry name" value="FERM_C_4_1_family"/>
    <property type="match status" value="1"/>
</dbReference>
<name>A0A8K1GT40_9PASS</name>
<dbReference type="CDD" id="cd14473">
    <property type="entry name" value="FERM_B-lobe"/>
    <property type="match status" value="1"/>
</dbReference>
<evidence type="ECO:0000313" key="9">
    <source>
        <dbReference type="Proteomes" id="UP000796761"/>
    </source>
</evidence>
<dbReference type="InterPro" id="IPR008379">
    <property type="entry name" value="Band_4.1_C"/>
</dbReference>
<dbReference type="SMART" id="SM00295">
    <property type="entry name" value="B41"/>
    <property type="match status" value="1"/>
</dbReference>
<keyword evidence="3" id="KW-0597">Phosphoprotein</keyword>
<dbReference type="CDD" id="cd17202">
    <property type="entry name" value="FERM_F1_EPB41L2"/>
    <property type="match status" value="1"/>
</dbReference>
<dbReference type="SUPFAM" id="SSF54236">
    <property type="entry name" value="Ubiquitin-like"/>
    <property type="match status" value="1"/>
</dbReference>
<feature type="compositionally biased region" description="Low complexity" evidence="6">
    <location>
        <begin position="917"/>
        <end position="940"/>
    </location>
</feature>
<feature type="compositionally biased region" description="Basic and acidic residues" evidence="6">
    <location>
        <begin position="1000"/>
        <end position="1012"/>
    </location>
</feature>
<dbReference type="PANTHER" id="PTHR23280">
    <property type="entry name" value="4.1 G PROTEIN"/>
    <property type="match status" value="1"/>
</dbReference>
<dbReference type="FunFam" id="2.30.29.30:FF:000001">
    <property type="entry name" value="Erythrocyte membrane protein band 4.1"/>
    <property type="match status" value="1"/>
</dbReference>
<dbReference type="PROSITE" id="PS00660">
    <property type="entry name" value="FERM_1"/>
    <property type="match status" value="1"/>
</dbReference>
<dbReference type="GO" id="GO:0005886">
    <property type="term" value="C:plasma membrane"/>
    <property type="evidence" value="ECO:0007669"/>
    <property type="project" value="TreeGrafter"/>
</dbReference>
<dbReference type="InterPro" id="IPR014847">
    <property type="entry name" value="FA"/>
</dbReference>
<dbReference type="Pfam" id="PF08736">
    <property type="entry name" value="FA"/>
    <property type="match status" value="1"/>
</dbReference>
<comment type="caution">
    <text evidence="8">The sequence shown here is derived from an EMBL/GenBank/DDBJ whole genome shotgun (WGS) entry which is preliminary data.</text>
</comment>
<feature type="region of interest" description="Disordered" evidence="6">
    <location>
        <begin position="917"/>
        <end position="962"/>
    </location>
</feature>
<comment type="subcellular location">
    <subcellularLocation>
        <location evidence="1">Cytoplasm</location>
        <location evidence="1">Cytoskeleton</location>
    </subcellularLocation>
</comment>
<feature type="compositionally biased region" description="Basic and acidic residues" evidence="6">
    <location>
        <begin position="9"/>
        <end position="43"/>
    </location>
</feature>
<dbReference type="InterPro" id="IPR014352">
    <property type="entry name" value="FERM/acyl-CoA-bd_prot_sf"/>
</dbReference>
<keyword evidence="2" id="KW-0963">Cytoplasm</keyword>
<dbReference type="InterPro" id="IPR029071">
    <property type="entry name" value="Ubiquitin-like_domsf"/>
</dbReference>
<feature type="compositionally biased region" description="Basic and acidic residues" evidence="6">
    <location>
        <begin position="94"/>
        <end position="105"/>
    </location>
</feature>
<dbReference type="SMART" id="SM01196">
    <property type="entry name" value="FERM_C"/>
    <property type="match status" value="1"/>
</dbReference>
<dbReference type="GO" id="GO:0005198">
    <property type="term" value="F:structural molecule activity"/>
    <property type="evidence" value="ECO:0007669"/>
    <property type="project" value="InterPro"/>
</dbReference>
<dbReference type="GO" id="GO:0030866">
    <property type="term" value="P:cortical actin cytoskeleton organization"/>
    <property type="evidence" value="ECO:0007669"/>
    <property type="project" value="InterPro"/>
</dbReference>
<dbReference type="SUPFAM" id="SSF47031">
    <property type="entry name" value="Second domain of FERM"/>
    <property type="match status" value="1"/>
</dbReference>
<dbReference type="SUPFAM" id="SSF50729">
    <property type="entry name" value="PH domain-like"/>
    <property type="match status" value="1"/>
</dbReference>
<proteinExistence type="predicted"/>
<feature type="compositionally biased region" description="Basic and acidic residues" evidence="6">
    <location>
        <begin position="1037"/>
        <end position="1049"/>
    </location>
</feature>
<dbReference type="Gene3D" id="1.20.80.10">
    <property type="match status" value="1"/>
</dbReference>
<evidence type="ECO:0000313" key="8">
    <source>
        <dbReference type="EMBL" id="TRZ24884.1"/>
    </source>
</evidence>
<dbReference type="FunFam" id="1.20.80.10:FF:000001">
    <property type="entry name" value="Erythrocyte membrane protein band 4.1"/>
    <property type="match status" value="1"/>
</dbReference>
<feature type="region of interest" description="Disordered" evidence="6">
    <location>
        <begin position="996"/>
        <end position="1080"/>
    </location>
</feature>